<dbReference type="AlphaFoldDB" id="A0A086K3R6"/>
<protein>
    <submittedName>
        <fullName evidence="1">Putative GTP-binding protein</fullName>
    </submittedName>
</protein>
<evidence type="ECO:0000313" key="1">
    <source>
        <dbReference type="EMBL" id="KFG39034.1"/>
    </source>
</evidence>
<reference evidence="1 2" key="1">
    <citation type="submission" date="2014-07" db="EMBL/GenBank/DDBJ databases">
        <authorList>
            <person name="Sibley D."/>
            <person name="Venepally P."/>
            <person name="Karamycheva S."/>
            <person name="Hadjithomas M."/>
            <person name="Khan A."/>
            <person name="Brunk B."/>
            <person name="Roos D."/>
            <person name="Caler E."/>
            <person name="Lorenzi H."/>
        </authorList>
    </citation>
    <scope>NUCLEOTIDE SEQUENCE [LARGE SCALE GENOMIC DNA]</scope>
    <source>
        <strain evidence="1 2">FOU</strain>
    </source>
</reference>
<feature type="non-terminal residue" evidence="1">
    <location>
        <position position="24"/>
    </location>
</feature>
<dbReference type="VEuPathDB" id="ToxoDB:TGFOU_214350C"/>
<organism evidence="1 2">
    <name type="scientific">Toxoplasma gondii FOU</name>
    <dbReference type="NCBI Taxonomy" id="943167"/>
    <lineage>
        <taxon>Eukaryota</taxon>
        <taxon>Sar</taxon>
        <taxon>Alveolata</taxon>
        <taxon>Apicomplexa</taxon>
        <taxon>Conoidasida</taxon>
        <taxon>Coccidia</taxon>
        <taxon>Eucoccidiorida</taxon>
        <taxon>Eimeriorina</taxon>
        <taxon>Sarcocystidae</taxon>
        <taxon>Toxoplasma</taxon>
    </lineage>
</organism>
<dbReference type="Proteomes" id="UP000028838">
    <property type="component" value="Unassembled WGS sequence"/>
</dbReference>
<gene>
    <name evidence="1" type="ORF">TGFOU_214350C</name>
</gene>
<sequence length="24" mass="3106">EGLRCRRRRYHFLQVQCDEQRQEV</sequence>
<comment type="caution">
    <text evidence="1">The sequence shown here is derived from an EMBL/GenBank/DDBJ whole genome shotgun (WGS) entry which is preliminary data.</text>
</comment>
<accession>A0A086K3R6</accession>
<feature type="non-terminal residue" evidence="1">
    <location>
        <position position="1"/>
    </location>
</feature>
<name>A0A086K3R6_TOXGO</name>
<dbReference type="EMBL" id="AEYH02002441">
    <property type="protein sequence ID" value="KFG39034.1"/>
    <property type="molecule type" value="Genomic_DNA"/>
</dbReference>
<proteinExistence type="predicted"/>
<evidence type="ECO:0000313" key="2">
    <source>
        <dbReference type="Proteomes" id="UP000028838"/>
    </source>
</evidence>